<dbReference type="STRING" id="1817816.A2Y64_03050"/>
<dbReference type="GO" id="GO:0008745">
    <property type="term" value="F:N-acetylmuramoyl-L-alanine amidase activity"/>
    <property type="evidence" value="ECO:0007669"/>
    <property type="project" value="InterPro"/>
</dbReference>
<dbReference type="PANTHER" id="PTHR30404">
    <property type="entry name" value="N-ACETYLMURAMOYL-L-ALANINE AMIDASE"/>
    <property type="match status" value="1"/>
</dbReference>
<dbReference type="SUPFAM" id="SSF53187">
    <property type="entry name" value="Zn-dependent exopeptidases"/>
    <property type="match status" value="1"/>
</dbReference>
<dbReference type="InterPro" id="IPR050695">
    <property type="entry name" value="N-acetylmuramoyl_amidase_3"/>
</dbReference>
<name>A0A1F5FGS6_9BACT</name>
<sequence>MRGFHHGRGYALCAAALFLSLLPAAPAWANRVQSLNLGTTDAGTWVSVGLEAEAEFSLTADGDTLRVRITGAAPSATITRPGKGAVAEAKVVADGSDALLILRLVSGSYTYRAYSKRNPFQVCVDVIPKGGVVVTPDFTRTDGDIKLIVLDPGHGGSRYTGTATYDERIAEKEAVFEQAKILKKLLEEKLGVEVVLTRTGDYEVGLKGRCLMANEIGADLFVSLHLNGGSSSAHGTETFYLISGQTTTTRAAAMLENADFSSDPDLDRVTKSALEFILSDAYQTLVLEESARLANYVHAELLDELGLKDRGVKQDNFAVLRGTHMPAILVESYFMTSKREADLYTNSEGYRRVAEAVYRGIAAYVEDYDERME</sequence>
<proteinExistence type="predicted"/>
<dbReference type="GO" id="GO:0009253">
    <property type="term" value="P:peptidoglycan catabolic process"/>
    <property type="evidence" value="ECO:0007669"/>
    <property type="project" value="InterPro"/>
</dbReference>
<dbReference type="InterPro" id="IPR002508">
    <property type="entry name" value="MurNAc-LAA_cat"/>
</dbReference>
<dbReference type="GO" id="GO:0030288">
    <property type="term" value="C:outer membrane-bounded periplasmic space"/>
    <property type="evidence" value="ECO:0007669"/>
    <property type="project" value="TreeGrafter"/>
</dbReference>
<evidence type="ECO:0000313" key="5">
    <source>
        <dbReference type="Proteomes" id="UP000177187"/>
    </source>
</evidence>
<protein>
    <recommendedName>
        <fullName evidence="3">MurNAc-LAA domain-containing protein</fullName>
    </recommendedName>
</protein>
<comment type="caution">
    <text evidence="4">The sequence shown here is derived from an EMBL/GenBank/DDBJ whole genome shotgun (WGS) entry which is preliminary data.</text>
</comment>
<feature type="domain" description="MurNAc-LAA" evidence="3">
    <location>
        <begin position="210"/>
        <end position="362"/>
    </location>
</feature>
<dbReference type="CDD" id="cd02696">
    <property type="entry name" value="MurNAc-LAA"/>
    <property type="match status" value="1"/>
</dbReference>
<keyword evidence="2" id="KW-0732">Signal</keyword>
<evidence type="ECO:0000259" key="3">
    <source>
        <dbReference type="SMART" id="SM00646"/>
    </source>
</evidence>
<dbReference type="AlphaFoldDB" id="A0A1F5FGS6"/>
<feature type="chain" id="PRO_5009518617" description="MurNAc-LAA domain-containing protein" evidence="2">
    <location>
        <begin position="30"/>
        <end position="373"/>
    </location>
</feature>
<gene>
    <name evidence="4" type="ORF">A2Y64_03050</name>
</gene>
<keyword evidence="1" id="KW-0378">Hydrolase</keyword>
<dbReference type="SMART" id="SM00646">
    <property type="entry name" value="Ami_3"/>
    <property type="match status" value="1"/>
</dbReference>
<dbReference type="Gene3D" id="3.40.630.40">
    <property type="entry name" value="Zn-dependent exopeptidases"/>
    <property type="match status" value="1"/>
</dbReference>
<feature type="signal peptide" evidence="2">
    <location>
        <begin position="1"/>
        <end position="29"/>
    </location>
</feature>
<dbReference type="Proteomes" id="UP000177187">
    <property type="component" value="Unassembled WGS sequence"/>
</dbReference>
<dbReference type="PANTHER" id="PTHR30404:SF0">
    <property type="entry name" value="N-ACETYLMURAMOYL-L-ALANINE AMIDASE AMIC"/>
    <property type="match status" value="1"/>
</dbReference>
<dbReference type="EMBL" id="MFAF01000024">
    <property type="protein sequence ID" value="OGD78816.1"/>
    <property type="molecule type" value="Genomic_DNA"/>
</dbReference>
<evidence type="ECO:0000256" key="1">
    <source>
        <dbReference type="ARBA" id="ARBA00022801"/>
    </source>
</evidence>
<evidence type="ECO:0000313" key="4">
    <source>
        <dbReference type="EMBL" id="OGD78816.1"/>
    </source>
</evidence>
<evidence type="ECO:0000256" key="2">
    <source>
        <dbReference type="SAM" id="SignalP"/>
    </source>
</evidence>
<reference evidence="4 5" key="1">
    <citation type="journal article" date="2016" name="Nat. Commun.">
        <title>Thousands of microbial genomes shed light on interconnected biogeochemical processes in an aquifer system.</title>
        <authorList>
            <person name="Anantharaman K."/>
            <person name="Brown C.T."/>
            <person name="Hug L.A."/>
            <person name="Sharon I."/>
            <person name="Castelle C.J."/>
            <person name="Probst A.J."/>
            <person name="Thomas B.C."/>
            <person name="Singh A."/>
            <person name="Wilkins M.J."/>
            <person name="Karaoz U."/>
            <person name="Brodie E.L."/>
            <person name="Williams K.H."/>
            <person name="Hubbard S.S."/>
            <person name="Banfield J.F."/>
        </authorList>
    </citation>
    <scope>NUCLEOTIDE SEQUENCE [LARGE SCALE GENOMIC DNA]</scope>
</reference>
<dbReference type="Pfam" id="PF01520">
    <property type="entry name" value="Amidase_3"/>
    <property type="match status" value="1"/>
</dbReference>
<accession>A0A1F5FGS6</accession>
<organism evidence="4 5">
    <name type="scientific">Candidatus Coatesbacteria bacterium RBG_13_66_14</name>
    <dbReference type="NCBI Taxonomy" id="1817816"/>
    <lineage>
        <taxon>Bacteria</taxon>
        <taxon>Candidatus Coatesiibacteriota</taxon>
    </lineage>
</organism>